<protein>
    <recommendedName>
        <fullName evidence="1">DUF6298 domain-containing protein</fullName>
    </recommendedName>
</protein>
<dbReference type="EMBL" id="JAGGJA010000001">
    <property type="protein sequence ID" value="MCW9705278.1"/>
    <property type="molecule type" value="Genomic_DNA"/>
</dbReference>
<dbReference type="Pfam" id="PF19815">
    <property type="entry name" value="DUF6298"/>
    <property type="match status" value="1"/>
</dbReference>
<dbReference type="Gene3D" id="2.160.20.10">
    <property type="entry name" value="Single-stranded right-handed beta-helix, Pectin lyase-like"/>
    <property type="match status" value="1"/>
</dbReference>
<proteinExistence type="predicted"/>
<organism evidence="2 3">
    <name type="scientific">Fodinibius salsisoli</name>
    <dbReference type="NCBI Taxonomy" id="2820877"/>
    <lineage>
        <taxon>Bacteria</taxon>
        <taxon>Pseudomonadati</taxon>
        <taxon>Balneolota</taxon>
        <taxon>Balneolia</taxon>
        <taxon>Balneolales</taxon>
        <taxon>Balneolaceae</taxon>
        <taxon>Fodinibius</taxon>
    </lineage>
</organism>
<reference evidence="2 3" key="1">
    <citation type="submission" date="2021-03" db="EMBL/GenBank/DDBJ databases">
        <title>Aliifodinibius sp. nov., a new bacterium isolated from saline soil.</title>
        <authorList>
            <person name="Galisteo C."/>
            <person name="De La Haba R."/>
            <person name="Sanchez-Porro C."/>
            <person name="Ventosa A."/>
        </authorList>
    </citation>
    <scope>NUCLEOTIDE SEQUENCE [LARGE SCALE GENOMIC DNA]</scope>
    <source>
        <strain evidence="2 3">1BSP15-2V2</strain>
    </source>
</reference>
<dbReference type="InterPro" id="IPR046265">
    <property type="entry name" value="DUF6298"/>
</dbReference>
<feature type="domain" description="DUF6298" evidence="1">
    <location>
        <begin position="484"/>
        <end position="970"/>
    </location>
</feature>
<dbReference type="SUPFAM" id="SSF51126">
    <property type="entry name" value="Pectin lyase-like"/>
    <property type="match status" value="1"/>
</dbReference>
<dbReference type="Proteomes" id="UP001207918">
    <property type="component" value="Unassembled WGS sequence"/>
</dbReference>
<evidence type="ECO:0000259" key="1">
    <source>
        <dbReference type="Pfam" id="PF19815"/>
    </source>
</evidence>
<name>A0ABT3PHP6_9BACT</name>
<comment type="caution">
    <text evidence="2">The sequence shown here is derived from an EMBL/GenBank/DDBJ whole genome shotgun (WGS) entry which is preliminary data.</text>
</comment>
<evidence type="ECO:0000313" key="2">
    <source>
        <dbReference type="EMBL" id="MCW9705278.1"/>
    </source>
</evidence>
<gene>
    <name evidence="2" type="ORF">J6I44_00365</name>
</gene>
<keyword evidence="3" id="KW-1185">Reference proteome</keyword>
<dbReference type="InterPro" id="IPR012334">
    <property type="entry name" value="Pectin_lyas_fold"/>
</dbReference>
<accession>A0ABT3PHP6</accession>
<dbReference type="InterPro" id="IPR011050">
    <property type="entry name" value="Pectin_lyase_fold/virulence"/>
</dbReference>
<sequence>MMNVRYKLAIKSYFAGWLPVALAVGLLVFGNVVLVSAQEQESPVFSKENGELGYARDDQGNRVPDFSYAGYMAGNEPIPDAPVKIVVPLKKGDDTRRIQSALDYVASLPADDRGLRGAVLLEKGTYSVSGQLVLRTSGVILRGSGMSKEGTVIEAAGQDRKELIRIVGKGDRKLGTEVDVSQPYVPVNAMQFAVEKPELFQEGDQVVIRRPSTAKWIEELGMAEFGGNIDWIGWKPGERDIVWDRKVTKINDDTVFIDAPITTALDSTYGGGTIAQYFWPGRIRQVGIENIRLVSSYDKDNPKDESHRWMAITMENVADAWVRQVVFEHFAGSAVLVRRSGRSITVEDSKSLNPVSEIGGQRRYTFWTKGQQTLFQRLYAENGYHDFAVGYLSTLNAFVQATSMHPHSFSGTINSWASGALFDIVNVKGNALRLANRGQGARGAGWTAANSMVWQCSAAMIACAKPPTAENWAIGVWSQYSGSGYWGNVNDHVDPRSLYYAQLSERLGEQVMSRADLLPITTKSYTSPTKKQAAEQIAAAMETAPQLEDWIDNASERNPIPTTATGVKRLEPSDVAAPDKNPPAPKVTVKNGWLVQNGQVLMGRREGVRWWRGGMRPFATKEATPHVTRYVPGHYGYGLTDSLQQVVETFDRQNVAALDHNYGLWYERRRDDHQRVRRMDGDVWAPFYEQPFARSGKGTAWDGLSKYDLTKYNPWYWDRLDQFADMAEREGIMLIHQNYFQHNILEAGAHWADFPWRTANNINDTGFPEPPNYAGDKRIFMSKQFYDVTHPKRRSLHQSYIKKSLSNFTGNSNVIQFIGAEYTGPLHFVQFWIDTIQEWEEATGNDAFIGLSVTKDVQDAILADKERAKTVDLIDIRRWHYRKDGSLYAPKGGQFLAPRQHARLVEYGSTSFEQVYRAVSEYRQQFPQKPVTYSARKDPDLGWAVFMAGGSLASIPEVENKEFLTDTATMQPVQQFGNQQWALSRDKQEYIIYSRTRGIRQLEVDPSVESVTISWIDPENGEILKEQETLVKDGTLKLDKAPSSPSIIWIDSDIN</sequence>
<evidence type="ECO:0000313" key="3">
    <source>
        <dbReference type="Proteomes" id="UP001207918"/>
    </source>
</evidence>